<sequence length="127" mass="13652">MKQMVLSTMLLALGISGCASMAPPSSAEMAKLPVVEIGNGTPDSPDYVLHIPAGQTFPVELVIDGSMLQQKAGANTQVSLQRELYLYKQWLSYDGKSWQPTHEQVDFTLSAGLDGEGGKVVVKANDR</sequence>
<dbReference type="AlphaFoldDB" id="A0A0T5YXA1"/>
<protein>
    <recommendedName>
        <fullName evidence="4">Lipoprotein</fullName>
    </recommendedName>
</protein>
<reference evidence="2 3" key="1">
    <citation type="submission" date="2015-11" db="EMBL/GenBank/DDBJ databases">
        <title>The genome of Candidatus Endoriftia persephone in Ridgeia piscesae and population structure of the North Eastern Pacific vestimentiferan symbionts.</title>
        <authorList>
            <person name="Perez M."/>
            <person name="Juniper K.S."/>
        </authorList>
    </citation>
    <scope>NUCLEOTIDE SEQUENCE [LARGE SCALE GENOMIC DNA]</scope>
    <source>
        <strain evidence="2">Ind11</strain>
    </source>
</reference>
<comment type="caution">
    <text evidence="2">The sequence shown here is derived from an EMBL/GenBank/DDBJ whole genome shotgun (WGS) entry which is preliminary data.</text>
</comment>
<keyword evidence="1" id="KW-0732">Signal</keyword>
<evidence type="ECO:0000313" key="2">
    <source>
        <dbReference type="EMBL" id="KRT54982.1"/>
    </source>
</evidence>
<evidence type="ECO:0000313" key="3">
    <source>
        <dbReference type="Proteomes" id="UP000051634"/>
    </source>
</evidence>
<dbReference type="EMBL" id="LDXT01000085">
    <property type="protein sequence ID" value="KRT54982.1"/>
    <property type="molecule type" value="Genomic_DNA"/>
</dbReference>
<evidence type="ECO:0000256" key="1">
    <source>
        <dbReference type="SAM" id="SignalP"/>
    </source>
</evidence>
<dbReference type="PROSITE" id="PS51257">
    <property type="entry name" value="PROKAR_LIPOPROTEIN"/>
    <property type="match status" value="1"/>
</dbReference>
<keyword evidence="3" id="KW-1185">Reference proteome</keyword>
<name>A0A0T5YXA1_9GAMM</name>
<evidence type="ECO:0008006" key="4">
    <source>
        <dbReference type="Google" id="ProtNLM"/>
    </source>
</evidence>
<feature type="chain" id="PRO_5006667148" description="Lipoprotein" evidence="1">
    <location>
        <begin position="22"/>
        <end position="127"/>
    </location>
</feature>
<dbReference type="Proteomes" id="UP000051634">
    <property type="component" value="Unassembled WGS sequence"/>
</dbReference>
<dbReference type="RefSeq" id="WP_060528409.1">
    <property type="nucleotide sequence ID" value="NZ_KQ557128.1"/>
</dbReference>
<feature type="signal peptide" evidence="1">
    <location>
        <begin position="1"/>
        <end position="21"/>
    </location>
</feature>
<organism evidence="2 3">
    <name type="scientific">endosymbiont of Ridgeia piscesae</name>
    <dbReference type="NCBI Taxonomy" id="54398"/>
    <lineage>
        <taxon>Bacteria</taxon>
        <taxon>Pseudomonadati</taxon>
        <taxon>Pseudomonadota</taxon>
        <taxon>Gammaproteobacteria</taxon>
        <taxon>sulfur-oxidizing symbionts</taxon>
    </lineage>
</organism>
<dbReference type="OrthoDB" id="5517657at2"/>
<proteinExistence type="predicted"/>
<gene>
    <name evidence="2" type="ORF">Ga0074115_11237</name>
</gene>
<accession>A0A0T5YXA1</accession>